<dbReference type="InterPro" id="IPR044839">
    <property type="entry name" value="NDR1-like"/>
</dbReference>
<evidence type="ECO:0000256" key="2">
    <source>
        <dbReference type="ARBA" id="ARBA00022692"/>
    </source>
</evidence>
<evidence type="ECO:0000256" key="4">
    <source>
        <dbReference type="ARBA" id="ARBA00023136"/>
    </source>
</evidence>
<dbReference type="EMBL" id="NCVQ01000001">
    <property type="protein sequence ID" value="PWZ56148.1"/>
    <property type="molecule type" value="Genomic_DNA"/>
</dbReference>
<dbReference type="AlphaFoldDB" id="A0A317YBU0"/>
<feature type="transmembrane region" description="Helical" evidence="5">
    <location>
        <begin position="26"/>
        <end position="49"/>
    </location>
</feature>
<keyword evidence="2 5" id="KW-0812">Transmembrane</keyword>
<sequence length="216" mass="23013">MAFWEGWCGGKGDGCCDDCSWTQLAIWAAAIVVVGGLITVLVLAFGVVFPPKATADDAVLQRFALAPADPASNSTISFNVTATVSLRNPNMYRAIEYGALAVTFSFNGTRFDDSASVPGFKHKARKMATLSVRVGGVGKPIKLTRPGVGEFRAENDTGSFGVEMRLDTVLQYKGRSAKCPLVVVCPLQLQLVDPDVAATAFQRTKCTILRAKKSGC</sequence>
<comment type="subcellular location">
    <subcellularLocation>
        <location evidence="1">Membrane</location>
        <topology evidence="1">Single-pass membrane protein</topology>
    </subcellularLocation>
</comment>
<accession>A0A317YBU0</accession>
<proteinExistence type="predicted"/>
<dbReference type="ExpressionAtlas" id="A0A317YBU0">
    <property type="expression patterns" value="baseline"/>
</dbReference>
<keyword evidence="4 5" id="KW-0472">Membrane</keyword>
<organism evidence="7">
    <name type="scientific">Zea mays</name>
    <name type="common">Maize</name>
    <dbReference type="NCBI Taxonomy" id="4577"/>
    <lineage>
        <taxon>Eukaryota</taxon>
        <taxon>Viridiplantae</taxon>
        <taxon>Streptophyta</taxon>
        <taxon>Embryophyta</taxon>
        <taxon>Tracheophyta</taxon>
        <taxon>Spermatophyta</taxon>
        <taxon>Magnoliopsida</taxon>
        <taxon>Liliopsida</taxon>
        <taxon>Poales</taxon>
        <taxon>Poaceae</taxon>
        <taxon>PACMAD clade</taxon>
        <taxon>Panicoideae</taxon>
        <taxon>Andropogonodae</taxon>
        <taxon>Andropogoneae</taxon>
        <taxon>Tripsacinae</taxon>
        <taxon>Zea</taxon>
    </lineage>
</organism>
<feature type="domain" description="Late embryogenesis abundant protein LEA-2 subgroup" evidence="6">
    <location>
        <begin position="83"/>
        <end position="172"/>
    </location>
</feature>
<comment type="caution">
    <text evidence="7">The sequence shown here is derived from an EMBL/GenBank/DDBJ whole genome shotgun (WGS) entry which is preliminary data.</text>
</comment>
<evidence type="ECO:0000313" key="7">
    <source>
        <dbReference type="EMBL" id="PWZ56148.1"/>
    </source>
</evidence>
<reference evidence="7" key="1">
    <citation type="journal article" date="2018" name="Nat. Genet.">
        <title>Extensive intraspecific gene order and gene structural variations between Mo17 and other maize genomes.</title>
        <authorList>
            <person name="Sun S."/>
            <person name="Zhou Y."/>
            <person name="Chen J."/>
            <person name="Shi J."/>
            <person name="Zhao H."/>
            <person name="Zhao H."/>
            <person name="Song W."/>
            <person name="Zhang M."/>
            <person name="Cui Y."/>
            <person name="Dong X."/>
            <person name="Liu H."/>
            <person name="Ma X."/>
            <person name="Jiao Y."/>
            <person name="Wang B."/>
            <person name="Wei X."/>
            <person name="Stein J.C."/>
            <person name="Glaubitz J.C."/>
            <person name="Lu F."/>
            <person name="Yu G."/>
            <person name="Liang C."/>
            <person name="Fengler K."/>
            <person name="Li B."/>
            <person name="Rafalski A."/>
            <person name="Schnable P.S."/>
            <person name="Ware D.H."/>
            <person name="Buckler E.S."/>
            <person name="Lai J."/>
        </authorList>
    </citation>
    <scope>NUCLEOTIDE SEQUENCE [LARGE SCALE GENOMIC DNA]</scope>
    <source>
        <tissue evidence="7">Seedling</tissue>
    </source>
</reference>
<gene>
    <name evidence="7" type="ORF">Zm00014a_019794</name>
</gene>
<dbReference type="GO" id="GO:0098542">
    <property type="term" value="P:defense response to other organism"/>
    <property type="evidence" value="ECO:0007669"/>
    <property type="project" value="InterPro"/>
</dbReference>
<dbReference type="InterPro" id="IPR004864">
    <property type="entry name" value="LEA_2"/>
</dbReference>
<evidence type="ECO:0000256" key="1">
    <source>
        <dbReference type="ARBA" id="ARBA00004167"/>
    </source>
</evidence>
<name>A0A317YBU0_MAIZE</name>
<evidence type="ECO:0000256" key="3">
    <source>
        <dbReference type="ARBA" id="ARBA00022989"/>
    </source>
</evidence>
<keyword evidence="3 5" id="KW-1133">Transmembrane helix</keyword>
<evidence type="ECO:0000259" key="6">
    <source>
        <dbReference type="Pfam" id="PF03168"/>
    </source>
</evidence>
<dbReference type="GO" id="GO:0016020">
    <property type="term" value="C:membrane"/>
    <property type="evidence" value="ECO:0007669"/>
    <property type="project" value="UniProtKB-SubCell"/>
</dbReference>
<evidence type="ECO:0000256" key="5">
    <source>
        <dbReference type="SAM" id="Phobius"/>
    </source>
</evidence>
<protein>
    <recommendedName>
        <fullName evidence="6">Late embryogenesis abundant protein LEA-2 subgroup domain-containing protein</fullName>
    </recommendedName>
</protein>
<dbReference type="Proteomes" id="UP000251960">
    <property type="component" value="Chromosome 1"/>
</dbReference>
<dbReference type="PANTHER" id="PTHR31234:SF10">
    <property type="entry name" value="HARPIN-INDUCED PROTEIN 1 CONTAINING PROTEIN, EXPRESSED"/>
    <property type="match status" value="1"/>
</dbReference>
<dbReference type="Pfam" id="PF03168">
    <property type="entry name" value="LEA_2"/>
    <property type="match status" value="1"/>
</dbReference>
<dbReference type="PANTHER" id="PTHR31234">
    <property type="entry name" value="LATE EMBRYOGENESIS ABUNDANT (LEA) HYDROXYPROLINE-RICH GLYCOPROTEIN FAMILY"/>
    <property type="match status" value="1"/>
</dbReference>